<evidence type="ECO:0000256" key="9">
    <source>
        <dbReference type="ARBA" id="ARBA00023085"/>
    </source>
</evidence>
<keyword evidence="8 15" id="KW-0378">Hydrolase</keyword>
<evidence type="ECO:0000256" key="16">
    <source>
        <dbReference type="SAM" id="Phobius"/>
    </source>
</evidence>
<protein>
    <recommendedName>
        <fullName evidence="4 15">Pectinesterase</fullName>
        <ecNumber evidence="4 15">3.1.1.11</ecNumber>
    </recommendedName>
</protein>
<evidence type="ECO:0000256" key="14">
    <source>
        <dbReference type="PROSITE-ProRule" id="PRU10040"/>
    </source>
</evidence>
<dbReference type="UniPathway" id="UPA00545">
    <property type="reaction ID" value="UER00823"/>
</dbReference>
<evidence type="ECO:0000259" key="17">
    <source>
        <dbReference type="Pfam" id="PF01095"/>
    </source>
</evidence>
<dbReference type="InParanoid" id="A0A2G5DJ84"/>
<dbReference type="InterPro" id="IPR033131">
    <property type="entry name" value="Pectinesterase_Asp_AS"/>
</dbReference>
<keyword evidence="7" id="KW-0732">Signal</keyword>
<evidence type="ECO:0000256" key="5">
    <source>
        <dbReference type="ARBA" id="ARBA00022512"/>
    </source>
</evidence>
<dbReference type="FunFam" id="2.160.20.10:FF:000033">
    <property type="entry name" value="Pectinesterase"/>
    <property type="match status" value="1"/>
</dbReference>
<dbReference type="InterPro" id="IPR011050">
    <property type="entry name" value="Pectin_lyase_fold/virulence"/>
</dbReference>
<keyword evidence="16" id="KW-0472">Membrane</keyword>
<evidence type="ECO:0000256" key="2">
    <source>
        <dbReference type="ARBA" id="ARBA00005184"/>
    </source>
</evidence>
<evidence type="ECO:0000256" key="6">
    <source>
        <dbReference type="ARBA" id="ARBA00022525"/>
    </source>
</evidence>
<dbReference type="PANTHER" id="PTHR31321:SF73">
    <property type="entry name" value="PECTINESTERASE 14-RELATED"/>
    <property type="match status" value="1"/>
</dbReference>
<feature type="domain" description="Pectinesterase catalytic" evidence="17">
    <location>
        <begin position="110"/>
        <end position="399"/>
    </location>
</feature>
<proteinExistence type="inferred from homology"/>
<keyword evidence="11" id="KW-0961">Cell wall biogenesis/degradation</keyword>
<keyword evidence="19" id="KW-1185">Reference proteome</keyword>
<keyword evidence="5" id="KW-0134">Cell wall</keyword>
<evidence type="ECO:0000256" key="8">
    <source>
        <dbReference type="ARBA" id="ARBA00022801"/>
    </source>
</evidence>
<evidence type="ECO:0000256" key="15">
    <source>
        <dbReference type="RuleBase" id="RU000589"/>
    </source>
</evidence>
<evidence type="ECO:0000256" key="13">
    <source>
        <dbReference type="ARBA" id="ARBA00057335"/>
    </source>
</evidence>
<name>A0A2G5DJ84_AQUCA</name>
<keyword evidence="9 15" id="KW-0063">Aspartyl esterase</keyword>
<dbReference type="GO" id="GO:0042545">
    <property type="term" value="P:cell wall modification"/>
    <property type="evidence" value="ECO:0007669"/>
    <property type="project" value="UniProtKB-UniRule"/>
</dbReference>
<dbReference type="PROSITE" id="PS00503">
    <property type="entry name" value="PECTINESTERASE_2"/>
    <property type="match status" value="1"/>
</dbReference>
<reference evidence="18 19" key="1">
    <citation type="submission" date="2017-09" db="EMBL/GenBank/DDBJ databases">
        <title>WGS assembly of Aquilegia coerulea Goldsmith.</title>
        <authorList>
            <person name="Hodges S."/>
            <person name="Kramer E."/>
            <person name="Nordborg M."/>
            <person name="Tomkins J."/>
            <person name="Borevitz J."/>
            <person name="Derieg N."/>
            <person name="Yan J."/>
            <person name="Mihaltcheva S."/>
            <person name="Hayes R.D."/>
            <person name="Rokhsar D."/>
        </authorList>
    </citation>
    <scope>NUCLEOTIDE SEQUENCE [LARGE SCALE GENOMIC DNA]</scope>
    <source>
        <strain evidence="19">cv. Goldsmith</strain>
    </source>
</reference>
<gene>
    <name evidence="18" type="ORF">AQUCO_01900164v1</name>
</gene>
<comment type="catalytic activity">
    <reaction evidence="12 15">
        <text>[(1-&gt;4)-alpha-D-galacturonosyl methyl ester](n) + n H2O = [(1-&gt;4)-alpha-D-galacturonosyl](n) + n methanol + n H(+)</text>
        <dbReference type="Rhea" id="RHEA:22380"/>
        <dbReference type="Rhea" id="RHEA-COMP:14570"/>
        <dbReference type="Rhea" id="RHEA-COMP:14573"/>
        <dbReference type="ChEBI" id="CHEBI:15377"/>
        <dbReference type="ChEBI" id="CHEBI:15378"/>
        <dbReference type="ChEBI" id="CHEBI:17790"/>
        <dbReference type="ChEBI" id="CHEBI:140522"/>
        <dbReference type="ChEBI" id="CHEBI:140523"/>
        <dbReference type="EC" id="3.1.1.11"/>
    </reaction>
</comment>
<dbReference type="PANTHER" id="PTHR31321">
    <property type="entry name" value="ACYL-COA THIOESTER HYDROLASE YBHC-RELATED"/>
    <property type="match status" value="1"/>
</dbReference>
<dbReference type="GO" id="GO:0045490">
    <property type="term" value="P:pectin catabolic process"/>
    <property type="evidence" value="ECO:0007669"/>
    <property type="project" value="UniProtKB-UniRule"/>
</dbReference>
<evidence type="ECO:0000256" key="7">
    <source>
        <dbReference type="ARBA" id="ARBA00022729"/>
    </source>
</evidence>
<evidence type="ECO:0000256" key="10">
    <source>
        <dbReference type="ARBA" id="ARBA00023180"/>
    </source>
</evidence>
<dbReference type="InterPro" id="IPR000070">
    <property type="entry name" value="Pectinesterase_cat"/>
</dbReference>
<keyword evidence="16" id="KW-0812">Transmembrane</keyword>
<comment type="pathway">
    <text evidence="2 15">Glycan metabolism; pectin degradation; 2-dehydro-3-deoxy-D-gluconate from pectin: step 1/5.</text>
</comment>
<feature type="transmembrane region" description="Helical" evidence="16">
    <location>
        <begin position="17"/>
        <end position="35"/>
    </location>
</feature>
<dbReference type="EC" id="3.1.1.11" evidence="4 15"/>
<comment type="similarity">
    <text evidence="3">Belongs to the pectinesterase family.</text>
</comment>
<dbReference type="AlphaFoldDB" id="A0A2G5DJ84"/>
<accession>A0A2G5DJ84</accession>
<evidence type="ECO:0000256" key="1">
    <source>
        <dbReference type="ARBA" id="ARBA00004191"/>
    </source>
</evidence>
<dbReference type="FunCoup" id="A0A2G5DJ84">
    <property type="interactions" value="37"/>
</dbReference>
<keyword evidence="16" id="KW-1133">Transmembrane helix</keyword>
<dbReference type="GO" id="GO:0030599">
    <property type="term" value="F:pectinesterase activity"/>
    <property type="evidence" value="ECO:0007669"/>
    <property type="project" value="UniProtKB-UniRule"/>
</dbReference>
<dbReference type="OrthoDB" id="2019149at2759"/>
<organism evidence="18 19">
    <name type="scientific">Aquilegia coerulea</name>
    <name type="common">Rocky mountain columbine</name>
    <dbReference type="NCBI Taxonomy" id="218851"/>
    <lineage>
        <taxon>Eukaryota</taxon>
        <taxon>Viridiplantae</taxon>
        <taxon>Streptophyta</taxon>
        <taxon>Embryophyta</taxon>
        <taxon>Tracheophyta</taxon>
        <taxon>Spermatophyta</taxon>
        <taxon>Magnoliopsida</taxon>
        <taxon>Ranunculales</taxon>
        <taxon>Ranunculaceae</taxon>
        <taxon>Thalictroideae</taxon>
        <taxon>Aquilegia</taxon>
    </lineage>
</organism>
<dbReference type="InterPro" id="IPR012334">
    <property type="entry name" value="Pectin_lyas_fold"/>
</dbReference>
<evidence type="ECO:0000313" key="18">
    <source>
        <dbReference type="EMBL" id="PIA43575.1"/>
    </source>
</evidence>
<feature type="active site" evidence="14">
    <location>
        <position position="262"/>
    </location>
</feature>
<dbReference type="Proteomes" id="UP000230069">
    <property type="component" value="Unassembled WGS sequence"/>
</dbReference>
<evidence type="ECO:0000256" key="12">
    <source>
        <dbReference type="ARBA" id="ARBA00047928"/>
    </source>
</evidence>
<keyword evidence="10" id="KW-0325">Glycoprotein</keyword>
<comment type="function">
    <text evidence="13">Acts in the modification of cell walls via demethylesterification of cell wall pectin.</text>
</comment>
<dbReference type="EMBL" id="KZ305036">
    <property type="protein sequence ID" value="PIA43575.1"/>
    <property type="molecule type" value="Genomic_DNA"/>
</dbReference>
<dbReference type="Pfam" id="PF01095">
    <property type="entry name" value="Pectinesterase"/>
    <property type="match status" value="1"/>
</dbReference>
<sequence>MDNYNFSISSSRSKTNLCFWFIAFIIALVSVFIAFNTISSSSSTTTSTLQVTVLDKIFKQGGMENILIVVKRIVSGISRQHPHKRHKKKCDKTKWRSRLVSDYNVSLVLTVGLKGCASFSSVQKAVDASPDHSSRRTLILMDSGLYKEKVVVPSNKTNLIFQGQGYLNTYIAWNDTANSTGGTVNSSTVAIYAPSFTAYNISFQNTAPPPSPGQVGAQAIALRITGDQVAFYGCGFYGAQDTLNDDQGRHYFKDCFIQGSIDFIFGRARSLYKDCMINSIAKEVTKGISGSIAAHGRQSIDEETGFSFVNCTIGGSGKVWLGRAWGAFSTVIFARTFMSDVVYPAGWNDWNDPSKDQTVFFGEFECTGPGASYTSRVTYSKQLSLSEVTSFLDISYIDGNKWLWHNQITDPTNHIDIDFMQTY</sequence>
<evidence type="ECO:0000313" key="19">
    <source>
        <dbReference type="Proteomes" id="UP000230069"/>
    </source>
</evidence>
<dbReference type="Gene3D" id="2.160.20.10">
    <property type="entry name" value="Single-stranded right-handed beta-helix, Pectin lyase-like"/>
    <property type="match status" value="1"/>
</dbReference>
<evidence type="ECO:0000256" key="11">
    <source>
        <dbReference type="ARBA" id="ARBA00023316"/>
    </source>
</evidence>
<dbReference type="SUPFAM" id="SSF51126">
    <property type="entry name" value="Pectin lyase-like"/>
    <property type="match status" value="1"/>
</dbReference>
<keyword evidence="6" id="KW-0964">Secreted</keyword>
<comment type="subcellular location">
    <subcellularLocation>
        <location evidence="1">Secreted</location>
        <location evidence="1">Cell wall</location>
    </subcellularLocation>
</comment>
<evidence type="ECO:0000256" key="4">
    <source>
        <dbReference type="ARBA" id="ARBA00013229"/>
    </source>
</evidence>
<dbReference type="STRING" id="218851.A0A2G5DJ84"/>
<evidence type="ECO:0000256" key="3">
    <source>
        <dbReference type="ARBA" id="ARBA00008891"/>
    </source>
</evidence>